<feature type="transmembrane region" description="Helical" evidence="1">
    <location>
        <begin position="423"/>
        <end position="444"/>
    </location>
</feature>
<dbReference type="EMBL" id="DXCQ01000002">
    <property type="protein sequence ID" value="HIY96084.1"/>
    <property type="molecule type" value="Genomic_DNA"/>
</dbReference>
<dbReference type="Proteomes" id="UP000886750">
    <property type="component" value="Unassembled WGS sequence"/>
</dbReference>
<evidence type="ECO:0000313" key="4">
    <source>
        <dbReference type="Proteomes" id="UP000886750"/>
    </source>
</evidence>
<name>A0A9D1ZXX3_9FIRM</name>
<protein>
    <submittedName>
        <fullName evidence="3">Uncharacterized protein</fullName>
    </submittedName>
</protein>
<accession>A0A9D1ZXX3</accession>
<keyword evidence="2" id="KW-0732">Signal</keyword>
<organism evidence="3 4">
    <name type="scientific">Candidatus Borkfalkia excrementigallinarum</name>
    <dbReference type="NCBI Taxonomy" id="2838506"/>
    <lineage>
        <taxon>Bacteria</taxon>
        <taxon>Bacillati</taxon>
        <taxon>Bacillota</taxon>
        <taxon>Clostridia</taxon>
        <taxon>Christensenellales</taxon>
        <taxon>Christensenellaceae</taxon>
        <taxon>Candidatus Borkfalkia</taxon>
    </lineage>
</organism>
<feature type="chain" id="PRO_5038362479" evidence="2">
    <location>
        <begin position="30"/>
        <end position="453"/>
    </location>
</feature>
<gene>
    <name evidence="3" type="ORF">H9729_00170</name>
</gene>
<keyword evidence="1" id="KW-1133">Transmembrane helix</keyword>
<keyword evidence="1" id="KW-0812">Transmembrane</keyword>
<evidence type="ECO:0000313" key="3">
    <source>
        <dbReference type="EMBL" id="HIY96084.1"/>
    </source>
</evidence>
<dbReference type="AlphaFoldDB" id="A0A9D1ZXX3"/>
<reference evidence="3" key="1">
    <citation type="journal article" date="2021" name="PeerJ">
        <title>Extensive microbial diversity within the chicken gut microbiome revealed by metagenomics and culture.</title>
        <authorList>
            <person name="Gilroy R."/>
            <person name="Ravi A."/>
            <person name="Getino M."/>
            <person name="Pursley I."/>
            <person name="Horton D.L."/>
            <person name="Alikhan N.F."/>
            <person name="Baker D."/>
            <person name="Gharbi K."/>
            <person name="Hall N."/>
            <person name="Watson M."/>
            <person name="Adriaenssens E.M."/>
            <person name="Foster-Nyarko E."/>
            <person name="Jarju S."/>
            <person name="Secka A."/>
            <person name="Antonio M."/>
            <person name="Oren A."/>
            <person name="Chaudhuri R.R."/>
            <person name="La Ragione R."/>
            <person name="Hildebrand F."/>
            <person name="Pallen M.J."/>
        </authorList>
    </citation>
    <scope>NUCLEOTIDE SEQUENCE</scope>
    <source>
        <strain evidence="3">1345</strain>
    </source>
</reference>
<keyword evidence="1" id="KW-0472">Membrane</keyword>
<sequence length="453" mass="47575">MKRLQKLFVSAALAAAVAAGAGAALPAAAAGDYTVTYKVPFFADIERSVAQNSAAVPLDITAVRGEMYGLPDHAFVPDGLEVVWYTDEAYTQEYGFDVAVTEDLTLYGKIVENSQNFRSNGFGWDVRSGKVYAGDIINDNYITSNEYTCPSYTDEATGEASFLYDGIHYSVYGRGLDVTKPFTVELDFTNVVPDGSTAWFLYSLFPALTLAQAGVQGPWANAGAAGVVMFNLGDGGAPQTITEGMSIVNYTSTTVTEYPDGGTAFRAMFENGNTSISLTAEIGENGTTFTDAEGTLVATSPATRADFPSGYAYISLASNGSPSQRIDFDVQIRQEPGNITVSGEHVTLGDLSVNEMAVTLPITVEEGYELTSVTVNGKSATFVELYSEKGTYAIDVTEWGMDAQISVVAQAPASEDSGGCSGAVSAAGAGGGAAVLLISLAFALKFKSKRSIG</sequence>
<evidence type="ECO:0000256" key="2">
    <source>
        <dbReference type="SAM" id="SignalP"/>
    </source>
</evidence>
<comment type="caution">
    <text evidence="3">The sequence shown here is derived from an EMBL/GenBank/DDBJ whole genome shotgun (WGS) entry which is preliminary data.</text>
</comment>
<reference evidence="3" key="2">
    <citation type="submission" date="2021-04" db="EMBL/GenBank/DDBJ databases">
        <authorList>
            <person name="Gilroy R."/>
        </authorList>
    </citation>
    <scope>NUCLEOTIDE SEQUENCE</scope>
    <source>
        <strain evidence="3">1345</strain>
    </source>
</reference>
<feature type="signal peptide" evidence="2">
    <location>
        <begin position="1"/>
        <end position="29"/>
    </location>
</feature>
<proteinExistence type="predicted"/>
<evidence type="ECO:0000256" key="1">
    <source>
        <dbReference type="SAM" id="Phobius"/>
    </source>
</evidence>